<comment type="similarity">
    <text evidence="1">Belongs to the sigma-70 factor family. ECF subfamily.</text>
</comment>
<comment type="caution">
    <text evidence="7">The sequence shown here is derived from an EMBL/GenBank/DDBJ whole genome shotgun (WGS) entry which is preliminary data.</text>
</comment>
<name>A0A4R8M441_9BURK</name>
<reference evidence="7 8" key="1">
    <citation type="submission" date="2019-03" db="EMBL/GenBank/DDBJ databases">
        <title>Genomic Encyclopedia of Type Strains, Phase III (KMG-III): the genomes of soil and plant-associated and newly described type strains.</title>
        <authorList>
            <person name="Whitman W."/>
        </authorList>
    </citation>
    <scope>NUCLEOTIDE SEQUENCE [LARGE SCALE GENOMIC DNA]</scope>
    <source>
        <strain evidence="7 8">LMG 29544</strain>
    </source>
</reference>
<dbReference type="InterPro" id="IPR053866">
    <property type="entry name" value="PhyR_sigma2"/>
</dbReference>
<dbReference type="Gene3D" id="1.10.1740.10">
    <property type="match status" value="1"/>
</dbReference>
<evidence type="ECO:0000313" key="7">
    <source>
        <dbReference type="EMBL" id="TDY54602.1"/>
    </source>
</evidence>
<dbReference type="SUPFAM" id="SSF88659">
    <property type="entry name" value="Sigma3 and sigma4 domains of RNA polymerase sigma factors"/>
    <property type="match status" value="1"/>
</dbReference>
<dbReference type="EMBL" id="SORE01000001">
    <property type="protein sequence ID" value="TDY54602.1"/>
    <property type="molecule type" value="Genomic_DNA"/>
</dbReference>
<feature type="domain" description="RNA polymerase sigma factor 70 region 4 type 2" evidence="5">
    <location>
        <begin position="111"/>
        <end position="163"/>
    </location>
</feature>
<evidence type="ECO:0000259" key="6">
    <source>
        <dbReference type="Pfam" id="PF22029"/>
    </source>
</evidence>
<dbReference type="PANTHER" id="PTHR43133:SF25">
    <property type="entry name" value="RNA POLYMERASE SIGMA FACTOR RFAY-RELATED"/>
    <property type="match status" value="1"/>
</dbReference>
<keyword evidence="4" id="KW-0804">Transcription</keyword>
<dbReference type="SUPFAM" id="SSF88946">
    <property type="entry name" value="Sigma2 domain of RNA polymerase sigma factors"/>
    <property type="match status" value="1"/>
</dbReference>
<dbReference type="InterPro" id="IPR036388">
    <property type="entry name" value="WH-like_DNA-bd_sf"/>
</dbReference>
<feature type="domain" description="PhyR sigma2" evidence="6">
    <location>
        <begin position="18"/>
        <end position="69"/>
    </location>
</feature>
<dbReference type="InterPro" id="IPR039425">
    <property type="entry name" value="RNA_pol_sigma-70-like"/>
</dbReference>
<organism evidence="7 8">
    <name type="scientific">Paraburkholderia rhizosphaerae</name>
    <dbReference type="NCBI Taxonomy" id="480658"/>
    <lineage>
        <taxon>Bacteria</taxon>
        <taxon>Pseudomonadati</taxon>
        <taxon>Pseudomonadota</taxon>
        <taxon>Betaproteobacteria</taxon>
        <taxon>Burkholderiales</taxon>
        <taxon>Burkholderiaceae</taxon>
        <taxon>Paraburkholderia</taxon>
    </lineage>
</organism>
<dbReference type="GO" id="GO:0016987">
    <property type="term" value="F:sigma factor activity"/>
    <property type="evidence" value="ECO:0007669"/>
    <property type="project" value="UniProtKB-KW"/>
</dbReference>
<dbReference type="AlphaFoldDB" id="A0A4R8M441"/>
<dbReference type="Proteomes" id="UP000295509">
    <property type="component" value="Unassembled WGS sequence"/>
</dbReference>
<protein>
    <submittedName>
        <fullName evidence="7">RNA polymerase sigma-70 factor (ECF subfamily)</fullName>
    </submittedName>
</protein>
<dbReference type="InterPro" id="IPR013324">
    <property type="entry name" value="RNA_pol_sigma_r3/r4-like"/>
</dbReference>
<dbReference type="InterPro" id="IPR014284">
    <property type="entry name" value="RNA_pol_sigma-70_dom"/>
</dbReference>
<sequence length="175" mass="19580">MNAPDTPRMSVSDQMLCHVPRLRRYARALLGNRERADDLVQDTLERALRYASNFRAGTDLAAWLVTIMHNVFVNDVTRAANARTHVAADDASLVDEALMVDGHHAASLEMRDLDCALQQLPPEQREVVLLVGLDEMSYAQVARVLNVPIGTVMSRLSRARQKLRVLLARDEVPAR</sequence>
<evidence type="ECO:0000259" key="5">
    <source>
        <dbReference type="Pfam" id="PF08281"/>
    </source>
</evidence>
<keyword evidence="3" id="KW-0731">Sigma factor</keyword>
<dbReference type="PANTHER" id="PTHR43133">
    <property type="entry name" value="RNA POLYMERASE ECF-TYPE SIGMA FACTO"/>
    <property type="match status" value="1"/>
</dbReference>
<keyword evidence="2" id="KW-0805">Transcription regulation</keyword>
<dbReference type="Pfam" id="PF22029">
    <property type="entry name" value="PhyR_sigma2"/>
    <property type="match status" value="1"/>
</dbReference>
<dbReference type="InterPro" id="IPR013325">
    <property type="entry name" value="RNA_pol_sigma_r2"/>
</dbReference>
<proteinExistence type="inferred from homology"/>
<keyword evidence="8" id="KW-1185">Reference proteome</keyword>
<dbReference type="NCBIfam" id="TIGR02937">
    <property type="entry name" value="sigma70-ECF"/>
    <property type="match status" value="1"/>
</dbReference>
<dbReference type="GO" id="GO:0003677">
    <property type="term" value="F:DNA binding"/>
    <property type="evidence" value="ECO:0007669"/>
    <property type="project" value="InterPro"/>
</dbReference>
<gene>
    <name evidence="7" type="ORF">BX592_10158</name>
</gene>
<evidence type="ECO:0000256" key="4">
    <source>
        <dbReference type="ARBA" id="ARBA00023163"/>
    </source>
</evidence>
<dbReference type="CDD" id="cd06171">
    <property type="entry name" value="Sigma70_r4"/>
    <property type="match status" value="1"/>
</dbReference>
<evidence type="ECO:0000256" key="1">
    <source>
        <dbReference type="ARBA" id="ARBA00010641"/>
    </source>
</evidence>
<evidence type="ECO:0000313" key="8">
    <source>
        <dbReference type="Proteomes" id="UP000295509"/>
    </source>
</evidence>
<dbReference type="Gene3D" id="1.10.10.10">
    <property type="entry name" value="Winged helix-like DNA-binding domain superfamily/Winged helix DNA-binding domain"/>
    <property type="match status" value="1"/>
</dbReference>
<evidence type="ECO:0000256" key="3">
    <source>
        <dbReference type="ARBA" id="ARBA00023082"/>
    </source>
</evidence>
<dbReference type="InterPro" id="IPR013249">
    <property type="entry name" value="RNA_pol_sigma70_r4_t2"/>
</dbReference>
<dbReference type="Pfam" id="PF08281">
    <property type="entry name" value="Sigma70_r4_2"/>
    <property type="match status" value="1"/>
</dbReference>
<dbReference type="GO" id="GO:0006352">
    <property type="term" value="P:DNA-templated transcription initiation"/>
    <property type="evidence" value="ECO:0007669"/>
    <property type="project" value="InterPro"/>
</dbReference>
<accession>A0A4R8M441</accession>
<evidence type="ECO:0000256" key="2">
    <source>
        <dbReference type="ARBA" id="ARBA00023015"/>
    </source>
</evidence>